<keyword evidence="2" id="KW-1185">Reference proteome</keyword>
<organism evidence="1 2">
    <name type="scientific">Solemya pervernicosa gill symbiont</name>
    <dbReference type="NCBI Taxonomy" id="642797"/>
    <lineage>
        <taxon>Bacteria</taxon>
        <taxon>Pseudomonadati</taxon>
        <taxon>Pseudomonadota</taxon>
        <taxon>Gammaproteobacteria</taxon>
        <taxon>sulfur-oxidizing symbionts</taxon>
    </lineage>
</organism>
<dbReference type="EMBL" id="MPRL01000008">
    <property type="protein sequence ID" value="OOZ41529.1"/>
    <property type="molecule type" value="Genomic_DNA"/>
</dbReference>
<comment type="caution">
    <text evidence="1">The sequence shown here is derived from an EMBL/GenBank/DDBJ whole genome shotgun (WGS) entry which is preliminary data.</text>
</comment>
<evidence type="ECO:0000313" key="2">
    <source>
        <dbReference type="Proteomes" id="UP000191110"/>
    </source>
</evidence>
<dbReference type="Proteomes" id="UP000191110">
    <property type="component" value="Unassembled WGS sequence"/>
</dbReference>
<name>A0A1T2L8V1_9GAMM</name>
<dbReference type="AlphaFoldDB" id="A0A1T2L8V1"/>
<dbReference type="RefSeq" id="WP_078482642.1">
    <property type="nucleotide sequence ID" value="NZ_MPRL01000008.1"/>
</dbReference>
<protein>
    <submittedName>
        <fullName evidence="1">Uncharacterized protein</fullName>
    </submittedName>
</protein>
<accession>A0A1T2L8V1</accession>
<evidence type="ECO:0000313" key="1">
    <source>
        <dbReference type="EMBL" id="OOZ41529.1"/>
    </source>
</evidence>
<reference evidence="1 2" key="1">
    <citation type="submission" date="2016-11" db="EMBL/GenBank/DDBJ databases">
        <title>Mixed transmission modes and dynamic genome evolution in an obligate animal-bacterial symbiosis.</title>
        <authorList>
            <person name="Russell S.L."/>
            <person name="Corbett-Detig R.B."/>
            <person name="Cavanaugh C.M."/>
        </authorList>
    </citation>
    <scope>NUCLEOTIDE SEQUENCE [LARGE SCALE GENOMIC DNA]</scope>
    <source>
        <strain evidence="1">Sveles-Q1</strain>
    </source>
</reference>
<proteinExistence type="predicted"/>
<gene>
    <name evidence="1" type="ORF">BOW53_03190</name>
</gene>
<sequence length="64" mass="7496">MNKIPFYRQLRFRIILLFSLVVFIGTAAGAFTMVQLADKQFREVLHDQFHNTISTGRELLLRGR</sequence>